<comment type="caution">
    <text evidence="9">The sequence shown here is derived from an EMBL/GenBank/DDBJ whole genome shotgun (WGS) entry which is preliminary data.</text>
</comment>
<accession>A0A226F0K9</accession>
<feature type="DNA-binding region" description="Homeobox" evidence="6">
    <location>
        <begin position="326"/>
        <end position="388"/>
    </location>
</feature>
<dbReference type="Gene3D" id="1.10.10.60">
    <property type="entry name" value="Homeodomain-like"/>
    <property type="match status" value="1"/>
</dbReference>
<keyword evidence="4 6" id="KW-0371">Homeobox</keyword>
<dbReference type="Proteomes" id="UP000198287">
    <property type="component" value="Unassembled WGS sequence"/>
</dbReference>
<sequence length="527" mass="56548">MIMIGQTLEMLVPTISIRPDSNSGNTGSACPSDSSIRAEQTHGKQQHYGQQPGSPPQHLVHSVIYWLISIPLPSTHHTTTHHIFTQLCLIKKTTFGSQPFSLATGEDRFLGSNNRNANSRRLQISRADHSSHHLLHIVTSEEKSGSEKSEDGGSSSPPSTGASGGGGGSSGVPSGSCPQCRQLLCSCVKSPADLLNYQRLAPSLVYHGGGSSTPSNPSSMPNPTAYSPDQVAYLAAAAANAFYTMNGGGGDMKEGGLGPWGGVGYPSMGYPYDPHFAVAAAAAYPFNGKGFIVDGGKRSDTSHGTWKAEPTQILCYLRYEYAVDVNGSRRKNATRETTSTLKAWLSEHKKNPYPTKGEKIMLAIITKMTLTQVSTWFANARRRLKKENKMTWEPRNRPDDDDDVDVSDSSETESPSKKNSNNQDNSERLGGSTNSHHVHRNSSPLSSCSEGSKEPPPKARIWSVADLANGGSGGSHSGGGSGRHHLPHHHPSLPGSAFSPLSRHSEAIYRGLYPLSHPPYHHSSDNP</sequence>
<feature type="compositionally biased region" description="Polar residues" evidence="7">
    <location>
        <begin position="19"/>
        <end position="38"/>
    </location>
</feature>
<evidence type="ECO:0000313" key="10">
    <source>
        <dbReference type="Proteomes" id="UP000198287"/>
    </source>
</evidence>
<dbReference type="PROSITE" id="PS50071">
    <property type="entry name" value="HOMEOBOX_2"/>
    <property type="match status" value="1"/>
</dbReference>
<dbReference type="SUPFAM" id="SSF46689">
    <property type="entry name" value="Homeodomain-like"/>
    <property type="match status" value="1"/>
</dbReference>
<feature type="compositionally biased region" description="Low complexity" evidence="7">
    <location>
        <begin position="152"/>
        <end position="161"/>
    </location>
</feature>
<dbReference type="STRING" id="158441.A0A226F0K9"/>
<dbReference type="GO" id="GO:0048468">
    <property type="term" value="P:cell development"/>
    <property type="evidence" value="ECO:0007669"/>
    <property type="project" value="TreeGrafter"/>
</dbReference>
<evidence type="ECO:0000256" key="5">
    <source>
        <dbReference type="ARBA" id="ARBA00023242"/>
    </source>
</evidence>
<dbReference type="InterPro" id="IPR008422">
    <property type="entry name" value="KN_HD"/>
</dbReference>
<dbReference type="GO" id="GO:0042693">
    <property type="term" value="P:muscle cell fate commitment"/>
    <property type="evidence" value="ECO:0007669"/>
    <property type="project" value="UniProtKB-ARBA"/>
</dbReference>
<protein>
    <submittedName>
        <fullName evidence="9">Iroquois-class homeodomain protein IRX-4</fullName>
    </submittedName>
</protein>
<gene>
    <name evidence="9" type="ORF">Fcan01_02210</name>
</gene>
<dbReference type="GO" id="GO:0005634">
    <property type="term" value="C:nucleus"/>
    <property type="evidence" value="ECO:0007669"/>
    <property type="project" value="UniProtKB-SubCell"/>
</dbReference>
<dbReference type="OrthoDB" id="5399138at2759"/>
<evidence type="ECO:0000256" key="6">
    <source>
        <dbReference type="PROSITE-ProRule" id="PRU00108"/>
    </source>
</evidence>
<feature type="region of interest" description="Disordered" evidence="7">
    <location>
        <begin position="15"/>
        <end position="56"/>
    </location>
</feature>
<name>A0A226F0K9_FOLCA</name>
<dbReference type="PANTHER" id="PTHR11211:SF40">
    <property type="entry name" value="MIRROR, ISOFORM C"/>
    <property type="match status" value="1"/>
</dbReference>
<evidence type="ECO:0000256" key="3">
    <source>
        <dbReference type="ARBA" id="ARBA00023125"/>
    </source>
</evidence>
<reference evidence="9 10" key="1">
    <citation type="submission" date="2015-12" db="EMBL/GenBank/DDBJ databases">
        <title>The genome of Folsomia candida.</title>
        <authorList>
            <person name="Faddeeva A."/>
            <person name="Derks M.F."/>
            <person name="Anvar Y."/>
            <person name="Smit S."/>
            <person name="Van Straalen N."/>
            <person name="Roelofs D."/>
        </authorList>
    </citation>
    <scope>NUCLEOTIDE SEQUENCE [LARGE SCALE GENOMIC DNA]</scope>
    <source>
        <strain evidence="9 10">VU population</strain>
        <tissue evidence="9">Whole body</tissue>
    </source>
</reference>
<organism evidence="9 10">
    <name type="scientific">Folsomia candida</name>
    <name type="common">Springtail</name>
    <dbReference type="NCBI Taxonomy" id="158441"/>
    <lineage>
        <taxon>Eukaryota</taxon>
        <taxon>Metazoa</taxon>
        <taxon>Ecdysozoa</taxon>
        <taxon>Arthropoda</taxon>
        <taxon>Hexapoda</taxon>
        <taxon>Collembola</taxon>
        <taxon>Entomobryomorpha</taxon>
        <taxon>Isotomoidea</taxon>
        <taxon>Isotomidae</taxon>
        <taxon>Proisotominae</taxon>
        <taxon>Folsomia</taxon>
    </lineage>
</organism>
<feature type="compositionally biased region" description="Basic and acidic residues" evidence="7">
    <location>
        <begin position="388"/>
        <end position="398"/>
    </location>
</feature>
<dbReference type="InterPro" id="IPR001356">
    <property type="entry name" value="HD"/>
</dbReference>
<dbReference type="SMART" id="SM00389">
    <property type="entry name" value="HOX"/>
    <property type="match status" value="1"/>
</dbReference>
<dbReference type="FunFam" id="1.10.10.60:FF:000003">
    <property type="entry name" value="Iroquois-class homeobox protein IRX"/>
    <property type="match status" value="1"/>
</dbReference>
<dbReference type="InterPro" id="IPR009057">
    <property type="entry name" value="Homeodomain-like_sf"/>
</dbReference>
<dbReference type="PANTHER" id="PTHR11211">
    <property type="entry name" value="IROQUOIS-CLASS HOMEODOMAIN PROTEIN IRX"/>
    <property type="match status" value="1"/>
</dbReference>
<evidence type="ECO:0000256" key="2">
    <source>
        <dbReference type="ARBA" id="ARBA00008446"/>
    </source>
</evidence>
<comment type="subcellular location">
    <subcellularLocation>
        <location evidence="1 6">Nucleus</location>
    </subcellularLocation>
</comment>
<evidence type="ECO:0000259" key="8">
    <source>
        <dbReference type="PROSITE" id="PS50071"/>
    </source>
</evidence>
<dbReference type="GO" id="GO:0045926">
    <property type="term" value="P:negative regulation of growth"/>
    <property type="evidence" value="ECO:0007669"/>
    <property type="project" value="UniProtKB-ARBA"/>
</dbReference>
<feature type="compositionally biased region" description="Basic and acidic residues" evidence="7">
    <location>
        <begin position="140"/>
        <end position="151"/>
    </location>
</feature>
<dbReference type="PROSITE" id="PS00027">
    <property type="entry name" value="HOMEOBOX_1"/>
    <property type="match status" value="1"/>
</dbReference>
<dbReference type="GO" id="GO:0045317">
    <property type="term" value="P:equator specification"/>
    <property type="evidence" value="ECO:0007669"/>
    <property type="project" value="UniProtKB-ARBA"/>
</dbReference>
<keyword evidence="5 6" id="KW-0539">Nucleus</keyword>
<evidence type="ECO:0000313" key="9">
    <source>
        <dbReference type="EMBL" id="OXA63008.1"/>
    </source>
</evidence>
<evidence type="ECO:0000256" key="4">
    <source>
        <dbReference type="ARBA" id="ARBA00023155"/>
    </source>
</evidence>
<feature type="domain" description="Homeobox" evidence="8">
    <location>
        <begin position="324"/>
        <end position="387"/>
    </location>
</feature>
<feature type="compositionally biased region" description="Polar residues" evidence="7">
    <location>
        <begin position="431"/>
        <end position="450"/>
    </location>
</feature>
<dbReference type="GO" id="GO:0000978">
    <property type="term" value="F:RNA polymerase II cis-regulatory region sequence-specific DNA binding"/>
    <property type="evidence" value="ECO:0007669"/>
    <property type="project" value="TreeGrafter"/>
</dbReference>
<comment type="similarity">
    <text evidence="2">Belongs to the TALE/IRO homeobox family.</text>
</comment>
<feature type="region of interest" description="Disordered" evidence="7">
    <location>
        <begin position="140"/>
        <end position="173"/>
    </location>
</feature>
<dbReference type="GO" id="GO:0030182">
    <property type="term" value="P:neuron differentiation"/>
    <property type="evidence" value="ECO:0007669"/>
    <property type="project" value="TreeGrafter"/>
</dbReference>
<keyword evidence="10" id="KW-1185">Reference proteome</keyword>
<feature type="compositionally biased region" description="Acidic residues" evidence="7">
    <location>
        <begin position="399"/>
        <end position="411"/>
    </location>
</feature>
<dbReference type="EMBL" id="LNIX01000001">
    <property type="protein sequence ID" value="OXA63008.1"/>
    <property type="molecule type" value="Genomic_DNA"/>
</dbReference>
<feature type="compositionally biased region" description="Gly residues" evidence="7">
    <location>
        <begin position="470"/>
        <end position="481"/>
    </location>
</feature>
<dbReference type="GO" id="GO:0000981">
    <property type="term" value="F:DNA-binding transcription factor activity, RNA polymerase II-specific"/>
    <property type="evidence" value="ECO:0007669"/>
    <property type="project" value="InterPro"/>
</dbReference>
<keyword evidence="3 6" id="KW-0238">DNA-binding</keyword>
<evidence type="ECO:0000256" key="7">
    <source>
        <dbReference type="SAM" id="MobiDB-lite"/>
    </source>
</evidence>
<evidence type="ECO:0000256" key="1">
    <source>
        <dbReference type="ARBA" id="ARBA00004123"/>
    </source>
</evidence>
<proteinExistence type="inferred from homology"/>
<dbReference type="Pfam" id="PF05920">
    <property type="entry name" value="Homeobox_KN"/>
    <property type="match status" value="1"/>
</dbReference>
<dbReference type="CDD" id="cd00086">
    <property type="entry name" value="homeodomain"/>
    <property type="match status" value="1"/>
</dbReference>
<dbReference type="InterPro" id="IPR017970">
    <property type="entry name" value="Homeobox_CS"/>
</dbReference>
<feature type="region of interest" description="Disordered" evidence="7">
    <location>
        <begin position="388"/>
        <end position="500"/>
    </location>
</feature>
<feature type="compositionally biased region" description="Basic residues" evidence="7">
    <location>
        <begin position="482"/>
        <end position="491"/>
    </location>
</feature>
<dbReference type="AlphaFoldDB" id="A0A226F0K9"/>